<evidence type="ECO:0000313" key="9">
    <source>
        <dbReference type="Proteomes" id="UP000649604"/>
    </source>
</evidence>
<keyword evidence="3 6" id="KW-0255">Endonuclease</keyword>
<reference evidence="8" key="1">
    <citation type="submission" date="2019-11" db="EMBL/GenBank/DDBJ databases">
        <title>Microbial mats filling the niche in hypersaline microbial mats.</title>
        <authorList>
            <person name="Wong H.L."/>
            <person name="Macleod F.I."/>
            <person name="White R.A. III"/>
            <person name="Burns B.P."/>
        </authorList>
    </citation>
    <scope>NUCLEOTIDE SEQUENCE</scope>
    <source>
        <strain evidence="8">Rbin_158</strain>
    </source>
</reference>
<dbReference type="EC" id="3.1.26.5" evidence="6 7"/>
<dbReference type="GO" id="GO:0042781">
    <property type="term" value="F:3'-tRNA processing endoribonuclease activity"/>
    <property type="evidence" value="ECO:0007669"/>
    <property type="project" value="TreeGrafter"/>
</dbReference>
<keyword evidence="5 6" id="KW-0694">RNA-binding</keyword>
<keyword evidence="4 6" id="KW-0378">Hydrolase</keyword>
<dbReference type="GO" id="GO:0000049">
    <property type="term" value="F:tRNA binding"/>
    <property type="evidence" value="ECO:0007669"/>
    <property type="project" value="UniProtKB-UniRule"/>
</dbReference>
<evidence type="ECO:0000256" key="3">
    <source>
        <dbReference type="ARBA" id="ARBA00022759"/>
    </source>
</evidence>
<comment type="function">
    <text evidence="6">RNaseP catalyzes the removal of the 5'-leader sequence from pre-tRNA to produce the mature 5'-terminus. It can also cleave other RNA substrates such as 4.5S RNA. The protein component plays an auxiliary but essential role in vivo by binding to the 5'-leader sequence and broadening the substrate specificity of the ribozyme.</text>
</comment>
<dbReference type="GO" id="GO:0030677">
    <property type="term" value="C:ribonuclease P complex"/>
    <property type="evidence" value="ECO:0007669"/>
    <property type="project" value="TreeGrafter"/>
</dbReference>
<dbReference type="InterPro" id="IPR014721">
    <property type="entry name" value="Ribsml_uS5_D2-typ_fold_subgr"/>
</dbReference>
<proteinExistence type="inferred from homology"/>
<evidence type="ECO:0000256" key="6">
    <source>
        <dbReference type="HAMAP-Rule" id="MF_00227"/>
    </source>
</evidence>
<evidence type="ECO:0000256" key="7">
    <source>
        <dbReference type="NCBIfam" id="TIGR00188"/>
    </source>
</evidence>
<accession>A0A9D5JS77</accession>
<name>A0A9D5JS77_9BACT</name>
<gene>
    <name evidence="6 8" type="primary">rnpA</name>
    <name evidence="8" type="ORF">GF339_00595</name>
</gene>
<evidence type="ECO:0000256" key="5">
    <source>
        <dbReference type="ARBA" id="ARBA00022884"/>
    </source>
</evidence>
<dbReference type="NCBIfam" id="TIGR00188">
    <property type="entry name" value="rnpA"/>
    <property type="match status" value="1"/>
</dbReference>
<dbReference type="SUPFAM" id="SSF54211">
    <property type="entry name" value="Ribosomal protein S5 domain 2-like"/>
    <property type="match status" value="1"/>
</dbReference>
<protein>
    <recommendedName>
        <fullName evidence="6 7">Ribonuclease P protein component</fullName>
        <shortName evidence="6">RNase P protein</shortName>
        <shortName evidence="6">RNaseP protein</shortName>
        <ecNumber evidence="6 7">3.1.26.5</ecNumber>
    </recommendedName>
    <alternativeName>
        <fullName evidence="6">Protein C5</fullName>
    </alternativeName>
</protein>
<comment type="caution">
    <text evidence="8">The sequence shown here is derived from an EMBL/GenBank/DDBJ whole genome shotgun (WGS) entry which is preliminary data.</text>
</comment>
<dbReference type="AlphaFoldDB" id="A0A9D5JS77"/>
<dbReference type="HAMAP" id="MF_00227">
    <property type="entry name" value="RNase_P"/>
    <property type="match status" value="1"/>
</dbReference>
<dbReference type="EMBL" id="WJJP01000016">
    <property type="protein sequence ID" value="MBD3323047.1"/>
    <property type="molecule type" value="Genomic_DNA"/>
</dbReference>
<evidence type="ECO:0000313" key="8">
    <source>
        <dbReference type="EMBL" id="MBD3323047.1"/>
    </source>
</evidence>
<dbReference type="Gene3D" id="3.30.230.10">
    <property type="match status" value="1"/>
</dbReference>
<dbReference type="GO" id="GO:0001682">
    <property type="term" value="P:tRNA 5'-leader removal"/>
    <property type="evidence" value="ECO:0007669"/>
    <property type="project" value="UniProtKB-UniRule"/>
</dbReference>
<evidence type="ECO:0000256" key="4">
    <source>
        <dbReference type="ARBA" id="ARBA00022801"/>
    </source>
</evidence>
<dbReference type="InterPro" id="IPR020568">
    <property type="entry name" value="Ribosomal_Su5_D2-typ_SF"/>
</dbReference>
<keyword evidence="2 6" id="KW-0540">Nuclease</keyword>
<dbReference type="InterPro" id="IPR000100">
    <property type="entry name" value="RNase_P"/>
</dbReference>
<keyword evidence="1 6" id="KW-0819">tRNA processing</keyword>
<dbReference type="PANTHER" id="PTHR33992">
    <property type="entry name" value="RIBONUCLEASE P PROTEIN COMPONENT"/>
    <property type="match status" value="1"/>
</dbReference>
<comment type="similarity">
    <text evidence="6">Belongs to the RnpA family.</text>
</comment>
<comment type="subunit">
    <text evidence="6">Consists of a catalytic RNA component (M1 or rnpB) and a protein subunit.</text>
</comment>
<sequence>MRRDRRGEMDSKPTSASFARYERLTRHSEFARVYAHGEKHISSSVILYSFIVCQRPYRRLGVVVSKKVGNAVTRNRCKRVIREIFRTHKAWFPQGADLVVIVRRAMVNKPYQTVEEELCRIFHP</sequence>
<dbReference type="GO" id="GO:0004526">
    <property type="term" value="F:ribonuclease P activity"/>
    <property type="evidence" value="ECO:0007669"/>
    <property type="project" value="UniProtKB-UniRule"/>
</dbReference>
<dbReference type="Pfam" id="PF00825">
    <property type="entry name" value="Ribonuclease_P"/>
    <property type="match status" value="1"/>
</dbReference>
<comment type="catalytic activity">
    <reaction evidence="6">
        <text>Endonucleolytic cleavage of RNA, removing 5'-extranucleotides from tRNA precursor.</text>
        <dbReference type="EC" id="3.1.26.5"/>
    </reaction>
</comment>
<dbReference type="PANTHER" id="PTHR33992:SF1">
    <property type="entry name" value="RIBONUCLEASE P PROTEIN COMPONENT"/>
    <property type="match status" value="1"/>
</dbReference>
<evidence type="ECO:0000256" key="1">
    <source>
        <dbReference type="ARBA" id="ARBA00022694"/>
    </source>
</evidence>
<evidence type="ECO:0000256" key="2">
    <source>
        <dbReference type="ARBA" id="ARBA00022722"/>
    </source>
</evidence>
<dbReference type="Proteomes" id="UP000649604">
    <property type="component" value="Unassembled WGS sequence"/>
</dbReference>
<organism evidence="8 9">
    <name type="scientific">candidate division KSB3 bacterium</name>
    <dbReference type="NCBI Taxonomy" id="2044937"/>
    <lineage>
        <taxon>Bacteria</taxon>
        <taxon>candidate division KSB3</taxon>
    </lineage>
</organism>